<dbReference type="Proteomes" id="UP000325672">
    <property type="component" value="Unassembled WGS sequence"/>
</dbReference>
<dbReference type="OrthoDB" id="2498029at2759"/>
<dbReference type="SUPFAM" id="SSF53474">
    <property type="entry name" value="alpha/beta-Hydrolases"/>
    <property type="match status" value="1"/>
</dbReference>
<dbReference type="PANTHER" id="PTHR47751">
    <property type="entry name" value="SUPERFAMILY HYDROLASE, PUTATIVE (AFU_ORTHOLOGUE AFUA_2G16580)-RELATED"/>
    <property type="match status" value="1"/>
</dbReference>
<feature type="domain" description="Dienelactone hydrolase" evidence="2">
    <location>
        <begin position="28"/>
        <end position="135"/>
    </location>
</feature>
<dbReference type="RefSeq" id="XP_031912985.1">
    <property type="nucleotide sequence ID" value="XM_032054749.1"/>
</dbReference>
<keyword evidence="3" id="KW-0378">Hydrolase</keyword>
<dbReference type="GeneID" id="43638959"/>
<dbReference type="Pfam" id="PF01738">
    <property type="entry name" value="DLH"/>
    <property type="match status" value="1"/>
</dbReference>
<keyword evidence="4" id="KW-1185">Reference proteome</keyword>
<dbReference type="Gene3D" id="3.40.50.1820">
    <property type="entry name" value="alpha/beta hydrolase"/>
    <property type="match status" value="1"/>
</dbReference>
<evidence type="ECO:0000259" key="2">
    <source>
        <dbReference type="Pfam" id="PF01738"/>
    </source>
</evidence>
<sequence>MSSPTEVLFPSFHLKICGELYAPVDGSPDRKGAAVVVSHPMTGVKEQTSTDYAKALAKAGFYALTFDAGYQGESTGEPRGLEDPHQRVEDIKAAVSYLTTLKDQVNASRIGVLGICASGGYTSYAAQSDSRIRALATVSAACVGRMTRNGGVHEHNKENAEAIAGALQYAGQWRTNVANGAPSEAPAMFDATNVPDDADPFFKDAAAYYGTDRGKHERSNQKVPPVSYDLMIPYDSFNFQHIISPRPLLMIAGSEAQTLHYSKTAVEIAKEPKELFVVKGKNHFDIYDDLNESGPKLVDFFGKNLQYTYQLRWITRVNDEYGSISLYVVNILF</sequence>
<comment type="similarity">
    <text evidence="1">Belongs to the polyketide transferase af380 family.</text>
</comment>
<reference evidence="3 4" key="1">
    <citation type="submission" date="2019-04" db="EMBL/GenBank/DDBJ databases">
        <title>Friends and foes A comparative genomics study of 23 Aspergillus species from section Flavi.</title>
        <authorList>
            <consortium name="DOE Joint Genome Institute"/>
            <person name="Kjaerbolling I."/>
            <person name="Vesth T."/>
            <person name="Frisvad J.C."/>
            <person name="Nybo J.L."/>
            <person name="Theobald S."/>
            <person name="Kildgaard S."/>
            <person name="Isbrandt T."/>
            <person name="Kuo A."/>
            <person name="Sato A."/>
            <person name="Lyhne E.K."/>
            <person name="Kogle M.E."/>
            <person name="Wiebenga A."/>
            <person name="Kun R.S."/>
            <person name="Lubbers R.J."/>
            <person name="Makela M.R."/>
            <person name="Barry K."/>
            <person name="Chovatia M."/>
            <person name="Clum A."/>
            <person name="Daum C."/>
            <person name="Haridas S."/>
            <person name="He G."/>
            <person name="LaButti K."/>
            <person name="Lipzen A."/>
            <person name="Mondo S."/>
            <person name="Riley R."/>
            <person name="Salamov A."/>
            <person name="Simmons B.A."/>
            <person name="Magnuson J.K."/>
            <person name="Henrissat B."/>
            <person name="Mortensen U.H."/>
            <person name="Larsen T.O."/>
            <person name="Devries R.P."/>
            <person name="Grigoriev I.V."/>
            <person name="Machida M."/>
            <person name="Baker S.E."/>
            <person name="Andersen M.R."/>
        </authorList>
    </citation>
    <scope>NUCLEOTIDE SEQUENCE [LARGE SCALE GENOMIC DNA]</scope>
    <source>
        <strain evidence="3 4">CBS 117625</strain>
    </source>
</reference>
<dbReference type="EMBL" id="ML743581">
    <property type="protein sequence ID" value="KAE8136922.1"/>
    <property type="molecule type" value="Genomic_DNA"/>
</dbReference>
<evidence type="ECO:0000313" key="3">
    <source>
        <dbReference type="EMBL" id="KAE8136922.1"/>
    </source>
</evidence>
<accession>A0A5N6SQF1</accession>
<organism evidence="3 4">
    <name type="scientific">Aspergillus pseudotamarii</name>
    <dbReference type="NCBI Taxonomy" id="132259"/>
    <lineage>
        <taxon>Eukaryota</taxon>
        <taxon>Fungi</taxon>
        <taxon>Dikarya</taxon>
        <taxon>Ascomycota</taxon>
        <taxon>Pezizomycotina</taxon>
        <taxon>Eurotiomycetes</taxon>
        <taxon>Eurotiomycetidae</taxon>
        <taxon>Eurotiales</taxon>
        <taxon>Aspergillaceae</taxon>
        <taxon>Aspergillus</taxon>
        <taxon>Aspergillus subgen. Circumdati</taxon>
    </lineage>
</organism>
<dbReference type="InterPro" id="IPR002925">
    <property type="entry name" value="Dienelactn_hydro"/>
</dbReference>
<dbReference type="InterPro" id="IPR029058">
    <property type="entry name" value="AB_hydrolase_fold"/>
</dbReference>
<evidence type="ECO:0000313" key="4">
    <source>
        <dbReference type="Proteomes" id="UP000325672"/>
    </source>
</evidence>
<proteinExistence type="inferred from homology"/>
<dbReference type="PANTHER" id="PTHR47751:SF1">
    <property type="entry name" value="SUPERFAMILY HYDROLASE, PUTATIVE (AFU_ORTHOLOGUE AFUA_2G16580)-RELATED"/>
    <property type="match status" value="1"/>
</dbReference>
<protein>
    <submittedName>
        <fullName evidence="3">Alpha/Beta hydrolase protein</fullName>
    </submittedName>
</protein>
<name>A0A5N6SQF1_ASPPS</name>
<dbReference type="InterPro" id="IPR051411">
    <property type="entry name" value="Polyketide_trans_af380"/>
</dbReference>
<gene>
    <name evidence="3" type="ORF">BDV38DRAFT_248765</name>
</gene>
<dbReference type="GO" id="GO:0016787">
    <property type="term" value="F:hydrolase activity"/>
    <property type="evidence" value="ECO:0007669"/>
    <property type="project" value="UniProtKB-KW"/>
</dbReference>
<evidence type="ECO:0000256" key="1">
    <source>
        <dbReference type="ARBA" id="ARBA00029464"/>
    </source>
</evidence>
<dbReference type="Gene3D" id="1.10.10.800">
    <property type="match status" value="1"/>
</dbReference>
<dbReference type="AlphaFoldDB" id="A0A5N6SQF1"/>